<comment type="similarity">
    <text evidence="2">Belongs to the NifW family.</text>
</comment>
<evidence type="ECO:0000256" key="3">
    <source>
        <dbReference type="ARBA" id="ARBA00011284"/>
    </source>
</evidence>
<dbReference type="Pfam" id="PF03206">
    <property type="entry name" value="NifW"/>
    <property type="match status" value="1"/>
</dbReference>
<keyword evidence="5" id="KW-0535">Nitrogen fixation</keyword>
<comment type="subunit">
    <text evidence="3">Homotrimer; associates with NifD.</text>
</comment>
<comment type="function">
    <text evidence="1">May protect the nitrogenase Fe-Mo protein from oxidative damage.</text>
</comment>
<dbReference type="EMBL" id="MFNF01000004">
    <property type="protein sequence ID" value="OGH04372.1"/>
    <property type="molecule type" value="Genomic_DNA"/>
</dbReference>
<evidence type="ECO:0000256" key="4">
    <source>
        <dbReference type="ARBA" id="ARBA00016274"/>
    </source>
</evidence>
<dbReference type="GO" id="GO:0009399">
    <property type="term" value="P:nitrogen fixation"/>
    <property type="evidence" value="ECO:0007669"/>
    <property type="project" value="InterPro"/>
</dbReference>
<dbReference type="AlphaFoldDB" id="A0A1F6H1Z5"/>
<accession>A0A1F6H1Z5</accession>
<evidence type="ECO:0000313" key="7">
    <source>
        <dbReference type="Proteomes" id="UP000177583"/>
    </source>
</evidence>
<protein>
    <recommendedName>
        <fullName evidence="4">Nitrogenase-stabilizing/protective protein NifW</fullName>
    </recommendedName>
</protein>
<gene>
    <name evidence="6" type="ORF">A2557_11025</name>
</gene>
<sequence length="110" mass="12409">MQIIEELEALESAEEFFEYFDLPYDPDRLKVIRLHLLKAYREKLMAFPKDLTEEQWAAKAKEALALAWCEMSVPGAKAFVPHGGCASCKSECTSKANSFDKFDNYAPAGP</sequence>
<evidence type="ECO:0000256" key="2">
    <source>
        <dbReference type="ARBA" id="ARBA00008351"/>
    </source>
</evidence>
<comment type="caution">
    <text evidence="6">The sequence shown here is derived from an EMBL/GenBank/DDBJ whole genome shotgun (WGS) entry which is preliminary data.</text>
</comment>
<evidence type="ECO:0000313" key="6">
    <source>
        <dbReference type="EMBL" id="OGH04372.1"/>
    </source>
</evidence>
<organism evidence="6 7">
    <name type="scientific">Candidatus Lambdaproteobacteria bacterium RIFOXYD2_FULL_56_26</name>
    <dbReference type="NCBI Taxonomy" id="1817773"/>
    <lineage>
        <taxon>Bacteria</taxon>
        <taxon>Pseudomonadati</taxon>
        <taxon>Pseudomonadota</taxon>
        <taxon>Candidatus Lambdaproteobacteria</taxon>
    </lineage>
</organism>
<name>A0A1F6H1Z5_9PROT</name>
<evidence type="ECO:0000256" key="5">
    <source>
        <dbReference type="ARBA" id="ARBA00023231"/>
    </source>
</evidence>
<dbReference type="InterPro" id="IPR004893">
    <property type="entry name" value="NifW"/>
</dbReference>
<dbReference type="Proteomes" id="UP000177583">
    <property type="component" value="Unassembled WGS sequence"/>
</dbReference>
<reference evidence="6 7" key="1">
    <citation type="journal article" date="2016" name="Nat. Commun.">
        <title>Thousands of microbial genomes shed light on interconnected biogeochemical processes in an aquifer system.</title>
        <authorList>
            <person name="Anantharaman K."/>
            <person name="Brown C.T."/>
            <person name="Hug L.A."/>
            <person name="Sharon I."/>
            <person name="Castelle C.J."/>
            <person name="Probst A.J."/>
            <person name="Thomas B.C."/>
            <person name="Singh A."/>
            <person name="Wilkins M.J."/>
            <person name="Karaoz U."/>
            <person name="Brodie E.L."/>
            <person name="Williams K.H."/>
            <person name="Hubbard S.S."/>
            <person name="Banfield J.F."/>
        </authorList>
    </citation>
    <scope>NUCLEOTIDE SEQUENCE [LARGE SCALE GENOMIC DNA]</scope>
</reference>
<proteinExistence type="inferred from homology"/>
<evidence type="ECO:0000256" key="1">
    <source>
        <dbReference type="ARBA" id="ARBA00002247"/>
    </source>
</evidence>